<dbReference type="EMBL" id="JBBXJM010000001">
    <property type="protein sequence ID" value="KAL1412902.1"/>
    <property type="molecule type" value="Genomic_DNA"/>
</dbReference>
<name>A0ABR3QE16_9TREE</name>
<organism evidence="2 3">
    <name type="scientific">Vanrija albida</name>
    <dbReference type="NCBI Taxonomy" id="181172"/>
    <lineage>
        <taxon>Eukaryota</taxon>
        <taxon>Fungi</taxon>
        <taxon>Dikarya</taxon>
        <taxon>Basidiomycota</taxon>
        <taxon>Agaricomycotina</taxon>
        <taxon>Tremellomycetes</taxon>
        <taxon>Trichosporonales</taxon>
        <taxon>Trichosporonaceae</taxon>
        <taxon>Vanrija</taxon>
    </lineage>
</organism>
<evidence type="ECO:0000256" key="1">
    <source>
        <dbReference type="SAM" id="Phobius"/>
    </source>
</evidence>
<comment type="caution">
    <text evidence="2">The sequence shown here is derived from an EMBL/GenBank/DDBJ whole genome shotgun (WGS) entry which is preliminary data.</text>
</comment>
<reference evidence="2 3" key="1">
    <citation type="submission" date="2023-08" db="EMBL/GenBank/DDBJ databases">
        <title>Annotated Genome Sequence of Vanrija albida AlHP1.</title>
        <authorList>
            <person name="Herzog R."/>
        </authorList>
    </citation>
    <scope>NUCLEOTIDE SEQUENCE [LARGE SCALE GENOMIC DNA]</scope>
    <source>
        <strain evidence="2 3">AlHP1</strain>
    </source>
</reference>
<gene>
    <name evidence="2" type="ORF">Q8F55_000651</name>
</gene>
<keyword evidence="1" id="KW-0472">Membrane</keyword>
<sequence>MSNIPVTDISQPYSEVDPGVIGPLVSGVPSSQYEINSNGQPNPRYWRLTGIQKTKMEERVEAWVTQLPGVSGATVLCCILVYWALDRNNGRPPVVPRPNISTRGGRLCNELEYEMRWAAELITKYCPDDIVIRDCDSCDTFNMKLCFIYKVVSTSKCFLCAARGCKCT</sequence>
<feature type="transmembrane region" description="Helical" evidence="1">
    <location>
        <begin position="63"/>
        <end position="85"/>
    </location>
</feature>
<dbReference type="Proteomes" id="UP001565368">
    <property type="component" value="Unassembled WGS sequence"/>
</dbReference>
<accession>A0ABR3QE16</accession>
<proteinExistence type="predicted"/>
<protein>
    <submittedName>
        <fullName evidence="2">Uncharacterized protein</fullName>
    </submittedName>
</protein>
<dbReference type="RefSeq" id="XP_069212846.1">
    <property type="nucleotide sequence ID" value="XM_069349302.1"/>
</dbReference>
<keyword evidence="1" id="KW-0812">Transmembrane</keyword>
<keyword evidence="1" id="KW-1133">Transmembrane helix</keyword>
<evidence type="ECO:0000313" key="3">
    <source>
        <dbReference type="Proteomes" id="UP001565368"/>
    </source>
</evidence>
<evidence type="ECO:0000313" key="2">
    <source>
        <dbReference type="EMBL" id="KAL1412902.1"/>
    </source>
</evidence>
<keyword evidence="3" id="KW-1185">Reference proteome</keyword>
<dbReference type="GeneID" id="95981694"/>